<keyword evidence="7" id="KW-0597">Phosphoprotein</keyword>
<feature type="binding site" evidence="7">
    <location>
        <position position="177"/>
    </location>
    <ligand>
        <name>(6S)-NADPHX</name>
        <dbReference type="ChEBI" id="CHEBI:64076"/>
    </ligand>
</feature>
<name>A0A0K9PCS6_ZOSMR</name>
<comment type="caution">
    <text evidence="9">The sequence shown here is derived from an EMBL/GenBank/DDBJ whole genome shotgun (WGS) entry which is preliminary data.</text>
</comment>
<dbReference type="PANTHER" id="PTHR12592">
    <property type="entry name" value="ATP-DEPENDENT (S)-NAD(P)H-HYDRATE DEHYDRATASE FAMILY MEMBER"/>
    <property type="match status" value="1"/>
</dbReference>
<feature type="binding site" evidence="7">
    <location>
        <begin position="230"/>
        <end position="236"/>
    </location>
    <ligand>
        <name>(6S)-NADPHX</name>
        <dbReference type="ChEBI" id="CHEBI:64076"/>
    </ligand>
</feature>
<dbReference type="PROSITE" id="PS51383">
    <property type="entry name" value="YJEF_C_3"/>
    <property type="match status" value="1"/>
</dbReference>
<evidence type="ECO:0000256" key="3">
    <source>
        <dbReference type="ARBA" id="ARBA00022857"/>
    </source>
</evidence>
<comment type="function">
    <text evidence="7">Catalyzes the dehydration of the S-form of NAD(P)HX at the expense of ATP, which is converted to ADP. Together with NAD(P)HX epimerase, which catalyzes the epimerization of the S- and R-forms, the enzyme allows the repair of both epimers of NAD(P)HX, a damaged form of NAD(P)H that is a result of enzymatic or heat-dependent hydration.</text>
</comment>
<comment type="similarity">
    <text evidence="7">Belongs to the NnrD/CARKD family.</text>
</comment>
<dbReference type="EC" id="4.2.1.93" evidence="7"/>
<reference evidence="10" key="1">
    <citation type="journal article" date="2016" name="Nature">
        <title>The genome of the seagrass Zostera marina reveals angiosperm adaptation to the sea.</title>
        <authorList>
            <person name="Olsen J.L."/>
            <person name="Rouze P."/>
            <person name="Verhelst B."/>
            <person name="Lin Y.-C."/>
            <person name="Bayer T."/>
            <person name="Collen J."/>
            <person name="Dattolo E."/>
            <person name="De Paoli E."/>
            <person name="Dittami S."/>
            <person name="Maumus F."/>
            <person name="Michel G."/>
            <person name="Kersting A."/>
            <person name="Lauritano C."/>
            <person name="Lohaus R."/>
            <person name="Toepel M."/>
            <person name="Tonon T."/>
            <person name="Vanneste K."/>
            <person name="Amirebrahimi M."/>
            <person name="Brakel J."/>
            <person name="Bostroem C."/>
            <person name="Chovatia M."/>
            <person name="Grimwood J."/>
            <person name="Jenkins J.W."/>
            <person name="Jueterbock A."/>
            <person name="Mraz A."/>
            <person name="Stam W.T."/>
            <person name="Tice H."/>
            <person name="Bornberg-Bauer E."/>
            <person name="Green P.J."/>
            <person name="Pearson G.A."/>
            <person name="Procaccini G."/>
            <person name="Duarte C.M."/>
            <person name="Schmutz J."/>
            <person name="Reusch T.B.H."/>
            <person name="Van de Peer Y."/>
        </authorList>
    </citation>
    <scope>NUCLEOTIDE SEQUENCE [LARGE SCALE GENOMIC DNA]</scope>
    <source>
        <strain evidence="10">cv. Finnish</strain>
    </source>
</reference>
<comment type="cofactor">
    <cofactor evidence="7">
        <name>Mg(2+)</name>
        <dbReference type="ChEBI" id="CHEBI:18420"/>
    </cofactor>
</comment>
<comment type="catalytic activity">
    <reaction evidence="6 7">
        <text>(6S)-NADPHX + ATP = ADP + phosphate + NADPH + H(+)</text>
        <dbReference type="Rhea" id="RHEA:32231"/>
        <dbReference type="ChEBI" id="CHEBI:15378"/>
        <dbReference type="ChEBI" id="CHEBI:30616"/>
        <dbReference type="ChEBI" id="CHEBI:43474"/>
        <dbReference type="ChEBI" id="CHEBI:57783"/>
        <dbReference type="ChEBI" id="CHEBI:64076"/>
        <dbReference type="ChEBI" id="CHEBI:456216"/>
        <dbReference type="EC" id="4.2.1.93"/>
    </reaction>
</comment>
<dbReference type="OMA" id="WRAAYHN"/>
<dbReference type="NCBIfam" id="TIGR00196">
    <property type="entry name" value="yjeF_cterm"/>
    <property type="match status" value="1"/>
</dbReference>
<evidence type="ECO:0000259" key="8">
    <source>
        <dbReference type="PROSITE" id="PS51383"/>
    </source>
</evidence>
<keyword evidence="10" id="KW-1185">Reference proteome</keyword>
<dbReference type="Proteomes" id="UP000036987">
    <property type="component" value="Unassembled WGS sequence"/>
</dbReference>
<gene>
    <name evidence="9" type="ORF">ZOSMA_2G00530</name>
</gene>
<proteinExistence type="inferred from homology"/>
<dbReference type="SUPFAM" id="SSF53613">
    <property type="entry name" value="Ribokinase-like"/>
    <property type="match status" value="1"/>
</dbReference>
<dbReference type="FunFam" id="3.40.1190.20:FF:000028">
    <property type="entry name" value="ATP-dependent (S)-NAD(P)H-hydrate dehydratase"/>
    <property type="match status" value="1"/>
</dbReference>
<dbReference type="Gene3D" id="3.40.1190.20">
    <property type="match status" value="1"/>
</dbReference>
<dbReference type="GO" id="GO:0110051">
    <property type="term" value="P:metabolite repair"/>
    <property type="evidence" value="ECO:0000318"/>
    <property type="project" value="GO_Central"/>
</dbReference>
<evidence type="ECO:0000313" key="9">
    <source>
        <dbReference type="EMBL" id="KMZ66042.1"/>
    </source>
</evidence>
<accession>A0A0K9PCS6</accession>
<dbReference type="Pfam" id="PF01256">
    <property type="entry name" value="Carb_kinase"/>
    <property type="match status" value="1"/>
</dbReference>
<protein>
    <recommendedName>
        <fullName evidence="7">ATP-dependent (S)-NAD(P)H-hydrate dehydratase</fullName>
        <ecNumber evidence="7">4.2.1.93</ecNumber>
    </recommendedName>
    <alternativeName>
        <fullName evidence="7">ATP-dependent NAD(P)HX dehydratase</fullName>
    </alternativeName>
</protein>
<dbReference type="OrthoDB" id="8110916at2759"/>
<evidence type="ECO:0000256" key="4">
    <source>
        <dbReference type="ARBA" id="ARBA00023027"/>
    </source>
</evidence>
<evidence type="ECO:0000256" key="1">
    <source>
        <dbReference type="ARBA" id="ARBA00022741"/>
    </source>
</evidence>
<feature type="binding site" evidence="7">
    <location>
        <begin position="289"/>
        <end position="298"/>
    </location>
    <ligand>
        <name>ATP</name>
        <dbReference type="ChEBI" id="CHEBI:30616"/>
    </ligand>
</feature>
<dbReference type="InterPro" id="IPR029056">
    <property type="entry name" value="Ribokinase-like"/>
</dbReference>
<sequence length="376" mass="41111">MNPRLRLKSHIGVGDCMFAYSTVIRRHQFLINTLRGYNCCLNQLRKMTAEGSKREGFCIQEPDAESLLRRITPVMESSNHKGQAGNIAVIGGCREYTGAPYFAAISSLKIGADLSHVFCTKDAAPVIKSYSPELIVHPVLEESYNIKDTEETLIYNRVIDDVKGWILKFDCLVIGPGLGRDPFLLNCVSGIMKLARLANLPMIVDGDGLFHITNNIDLVSGYPLAVLTPNIIEYRRLVEKCLNCEVDSSIGPQQLLNLARFIGGVTIIQKGKSDFISNSEKVYMVTNSGSPRRCGGQGDILSGSVAVFSAWARQKNLVLADEDNSLPSPMVLGSIAGSLLVRKAASLAFEKKKRATLTTNIIECLGESLENICPAL</sequence>
<feature type="binding site" evidence="7">
    <location>
        <begin position="270"/>
        <end position="274"/>
    </location>
    <ligand>
        <name>ATP</name>
        <dbReference type="ChEBI" id="CHEBI:30616"/>
    </ligand>
</feature>
<evidence type="ECO:0000256" key="7">
    <source>
        <dbReference type="HAMAP-Rule" id="MF_03157"/>
    </source>
</evidence>
<organism evidence="9 10">
    <name type="scientific">Zostera marina</name>
    <name type="common">Eelgrass</name>
    <dbReference type="NCBI Taxonomy" id="29655"/>
    <lineage>
        <taxon>Eukaryota</taxon>
        <taxon>Viridiplantae</taxon>
        <taxon>Streptophyta</taxon>
        <taxon>Embryophyta</taxon>
        <taxon>Tracheophyta</taxon>
        <taxon>Spermatophyta</taxon>
        <taxon>Magnoliopsida</taxon>
        <taxon>Liliopsida</taxon>
        <taxon>Zosteraceae</taxon>
        <taxon>Zostera</taxon>
    </lineage>
</organism>
<evidence type="ECO:0000256" key="5">
    <source>
        <dbReference type="ARBA" id="ARBA00023239"/>
    </source>
</evidence>
<dbReference type="PANTHER" id="PTHR12592:SF0">
    <property type="entry name" value="ATP-DEPENDENT (S)-NAD(P)H-HYDRATE DEHYDRATASE"/>
    <property type="match status" value="1"/>
</dbReference>
<dbReference type="CDD" id="cd01171">
    <property type="entry name" value="YXKO-related"/>
    <property type="match status" value="1"/>
</dbReference>
<dbReference type="EMBL" id="LFYR01000981">
    <property type="protein sequence ID" value="KMZ66042.1"/>
    <property type="molecule type" value="Genomic_DNA"/>
</dbReference>
<evidence type="ECO:0000256" key="2">
    <source>
        <dbReference type="ARBA" id="ARBA00022840"/>
    </source>
</evidence>
<dbReference type="GO" id="GO:0046496">
    <property type="term" value="P:nicotinamide nucleotide metabolic process"/>
    <property type="evidence" value="ECO:0007669"/>
    <property type="project" value="UniProtKB-UniRule"/>
</dbReference>
<keyword evidence="1 7" id="KW-0547">Nucleotide-binding</keyword>
<keyword evidence="2 7" id="KW-0067">ATP-binding</keyword>
<dbReference type="GO" id="GO:0047453">
    <property type="term" value="F:ATP-dependent NAD(P)H-hydrate dehydratase activity"/>
    <property type="evidence" value="ECO:0000318"/>
    <property type="project" value="GO_Central"/>
</dbReference>
<evidence type="ECO:0000313" key="10">
    <source>
        <dbReference type="Proteomes" id="UP000036987"/>
    </source>
</evidence>
<dbReference type="GO" id="GO:0005524">
    <property type="term" value="F:ATP binding"/>
    <property type="evidence" value="ECO:0007669"/>
    <property type="project" value="UniProtKB-KW"/>
</dbReference>
<dbReference type="STRING" id="29655.A0A0K9PCS6"/>
<feature type="domain" description="YjeF C-terminal" evidence="8">
    <location>
        <begin position="64"/>
        <end position="372"/>
    </location>
</feature>
<keyword evidence="3" id="KW-0521">NADP</keyword>
<comment type="catalytic activity">
    <reaction evidence="7">
        <text>(6S)-NADHX + ATP = ADP + phosphate + NADH + H(+)</text>
        <dbReference type="Rhea" id="RHEA:19017"/>
        <dbReference type="ChEBI" id="CHEBI:15378"/>
        <dbReference type="ChEBI" id="CHEBI:30616"/>
        <dbReference type="ChEBI" id="CHEBI:43474"/>
        <dbReference type="ChEBI" id="CHEBI:57945"/>
        <dbReference type="ChEBI" id="CHEBI:64074"/>
        <dbReference type="ChEBI" id="CHEBI:456216"/>
        <dbReference type="EC" id="4.2.1.93"/>
    </reaction>
</comment>
<keyword evidence="4 7" id="KW-0520">NAD</keyword>
<feature type="binding site" evidence="7">
    <location>
        <position position="299"/>
    </location>
    <ligand>
        <name>(6S)-NADPHX</name>
        <dbReference type="ChEBI" id="CHEBI:64076"/>
    </ligand>
</feature>
<dbReference type="AlphaFoldDB" id="A0A0K9PCS6"/>
<keyword evidence="5 7" id="KW-0456">Lyase</keyword>
<dbReference type="HAMAP" id="MF_01965">
    <property type="entry name" value="NADHX_dehydratase"/>
    <property type="match status" value="1"/>
</dbReference>
<evidence type="ECO:0000256" key="6">
    <source>
        <dbReference type="ARBA" id="ARBA00047472"/>
    </source>
</evidence>
<dbReference type="InterPro" id="IPR000631">
    <property type="entry name" value="CARKD"/>
</dbReference>